<dbReference type="OrthoDB" id="8456005at2"/>
<dbReference type="RefSeq" id="WP_106749206.1">
    <property type="nucleotide sequence ID" value="NZ_CP027668.1"/>
</dbReference>
<dbReference type="AlphaFoldDB" id="A0A2S0NCJ3"/>
<keyword evidence="1" id="KW-1133">Transmembrane helix</keyword>
<reference evidence="2 3" key="1">
    <citation type="submission" date="2018-03" db="EMBL/GenBank/DDBJ databases">
        <title>Genome sequencing of Phreatobacter sp.</title>
        <authorList>
            <person name="Kim S.-J."/>
            <person name="Heo J."/>
            <person name="Kwon S.-W."/>
        </authorList>
    </citation>
    <scope>NUCLEOTIDE SEQUENCE [LARGE SCALE GENOMIC DNA]</scope>
    <source>
        <strain evidence="2 3">S-12</strain>
    </source>
</reference>
<protein>
    <recommendedName>
        <fullName evidence="4">PepSY domain-containing protein</fullName>
    </recommendedName>
</protein>
<feature type="transmembrane region" description="Helical" evidence="1">
    <location>
        <begin position="28"/>
        <end position="48"/>
    </location>
</feature>
<organism evidence="2 3">
    <name type="scientific">Phreatobacter cathodiphilus</name>
    <dbReference type="NCBI Taxonomy" id="1868589"/>
    <lineage>
        <taxon>Bacteria</taxon>
        <taxon>Pseudomonadati</taxon>
        <taxon>Pseudomonadota</taxon>
        <taxon>Alphaproteobacteria</taxon>
        <taxon>Hyphomicrobiales</taxon>
        <taxon>Phreatobacteraceae</taxon>
        <taxon>Phreatobacter</taxon>
    </lineage>
</organism>
<dbReference type="KEGG" id="phr:C6569_12740"/>
<keyword evidence="1" id="KW-0812">Transmembrane</keyword>
<keyword evidence="1" id="KW-0472">Membrane</keyword>
<accession>A0A2S0NCJ3</accession>
<gene>
    <name evidence="2" type="ORF">C6569_12740</name>
</gene>
<evidence type="ECO:0000313" key="3">
    <source>
        <dbReference type="Proteomes" id="UP000237889"/>
    </source>
</evidence>
<sequence>MAQMTSTFASGALRLSGRAPRATFLPGLALGALAGSVGMALLVAVIACTSGHARAEATLSAGDVTGRLSARGYAVSEPPVRRGSTYLAHGSDKHGQRLRLVMDARNGEIIGLRVIGERRAPRRAASWRAWTERAATASAPQ</sequence>
<proteinExistence type="predicted"/>
<keyword evidence="3" id="KW-1185">Reference proteome</keyword>
<dbReference type="Proteomes" id="UP000237889">
    <property type="component" value="Chromosome"/>
</dbReference>
<evidence type="ECO:0000313" key="2">
    <source>
        <dbReference type="EMBL" id="AVO45865.1"/>
    </source>
</evidence>
<name>A0A2S0NCJ3_9HYPH</name>
<dbReference type="EMBL" id="CP027668">
    <property type="protein sequence ID" value="AVO45865.1"/>
    <property type="molecule type" value="Genomic_DNA"/>
</dbReference>
<evidence type="ECO:0000256" key="1">
    <source>
        <dbReference type="SAM" id="Phobius"/>
    </source>
</evidence>
<evidence type="ECO:0008006" key="4">
    <source>
        <dbReference type="Google" id="ProtNLM"/>
    </source>
</evidence>